<evidence type="ECO:0000256" key="2">
    <source>
        <dbReference type="ARBA" id="ARBA00023141"/>
    </source>
</evidence>
<keyword evidence="2" id="KW-0057">Aromatic amino acid biosynthesis</keyword>
<organism evidence="5">
    <name type="scientific">Caldiarchaeum subterraneum</name>
    <dbReference type="NCBI Taxonomy" id="311458"/>
    <lineage>
        <taxon>Archaea</taxon>
        <taxon>Nitrososphaerota</taxon>
        <taxon>Candidatus Caldarchaeales</taxon>
        <taxon>Candidatus Caldarchaeaceae</taxon>
        <taxon>Candidatus Caldarchaeum</taxon>
    </lineage>
</organism>
<evidence type="ECO:0000313" key="5">
    <source>
        <dbReference type="EMBL" id="HHK68090.1"/>
    </source>
</evidence>
<feature type="domain" description="3-dehydroquinate synthase C-terminal" evidence="4">
    <location>
        <begin position="161"/>
        <end position="336"/>
    </location>
</feature>
<dbReference type="GO" id="GO:0009073">
    <property type="term" value="P:aromatic amino acid family biosynthetic process"/>
    <property type="evidence" value="ECO:0007669"/>
    <property type="project" value="UniProtKB-KW"/>
</dbReference>
<proteinExistence type="predicted"/>
<name>A0A7C5Q9E4_CALS0</name>
<protein>
    <submittedName>
        <fullName evidence="5">3-dehydroquinate synthase</fullName>
    </submittedName>
</protein>
<dbReference type="GO" id="GO:0016491">
    <property type="term" value="F:oxidoreductase activity"/>
    <property type="evidence" value="ECO:0007669"/>
    <property type="project" value="InterPro"/>
</dbReference>
<evidence type="ECO:0000259" key="3">
    <source>
        <dbReference type="Pfam" id="PF01959"/>
    </source>
</evidence>
<reference evidence="5" key="1">
    <citation type="journal article" date="2020" name="mSystems">
        <title>Genome- and Community-Level Interaction Insights into Carbon Utilization and Element Cycling Functions of Hydrothermarchaeota in Hydrothermal Sediment.</title>
        <authorList>
            <person name="Zhou Z."/>
            <person name="Liu Y."/>
            <person name="Xu W."/>
            <person name="Pan J."/>
            <person name="Luo Z.H."/>
            <person name="Li M."/>
        </authorList>
    </citation>
    <scope>NUCLEOTIDE SEQUENCE [LARGE SCALE GENOMIC DNA]</scope>
    <source>
        <strain evidence="5">SpSt-1056</strain>
    </source>
</reference>
<accession>A0A7C5Q9E4</accession>
<dbReference type="InterPro" id="IPR002812">
    <property type="entry name" value="DHQS"/>
</dbReference>
<dbReference type="PIRSF" id="PIRSF006655">
    <property type="entry name" value="DHQ_synth"/>
    <property type="match status" value="1"/>
</dbReference>
<gene>
    <name evidence="5" type="ORF">ENM11_02895</name>
</gene>
<dbReference type="PANTHER" id="PTHR33563">
    <property type="match status" value="1"/>
</dbReference>
<comment type="caution">
    <text evidence="5">The sequence shown here is derived from an EMBL/GenBank/DDBJ whole genome shotgun (WGS) entry which is preliminary data.</text>
</comment>
<feature type="domain" description="3-dehydroquinate synthase N-terminal" evidence="3">
    <location>
        <begin position="9"/>
        <end position="149"/>
    </location>
</feature>
<keyword evidence="1" id="KW-0028">Amino-acid biosynthesis</keyword>
<dbReference type="InterPro" id="IPR030960">
    <property type="entry name" value="DHQS/DOIS_N"/>
</dbReference>
<dbReference type="Pfam" id="PF26558">
    <property type="entry name" value="DHQS_2nd"/>
    <property type="match status" value="1"/>
</dbReference>
<dbReference type="AlphaFoldDB" id="A0A7C5Q9E4"/>
<dbReference type="GO" id="GO:0008652">
    <property type="term" value="P:amino acid biosynthetic process"/>
    <property type="evidence" value="ECO:0007669"/>
    <property type="project" value="UniProtKB-KW"/>
</dbReference>
<evidence type="ECO:0000256" key="1">
    <source>
        <dbReference type="ARBA" id="ARBA00022605"/>
    </source>
</evidence>
<dbReference type="InterPro" id="IPR056179">
    <property type="entry name" value="DHQS_C"/>
</dbReference>
<dbReference type="GO" id="GO:0003856">
    <property type="term" value="F:3-dehydroquinate synthase activity"/>
    <property type="evidence" value="ECO:0007669"/>
    <property type="project" value="InterPro"/>
</dbReference>
<dbReference type="EMBL" id="DRWN01000023">
    <property type="protein sequence ID" value="HHK68090.1"/>
    <property type="molecule type" value="Genomic_DNA"/>
</dbReference>
<evidence type="ECO:0000259" key="4">
    <source>
        <dbReference type="Pfam" id="PF26558"/>
    </source>
</evidence>
<dbReference type="PANTHER" id="PTHR33563:SF1">
    <property type="entry name" value="3-DEHYDROQUINATE SYNTHASE"/>
    <property type="match status" value="1"/>
</dbReference>
<sequence length="336" mass="36638">MKKVVVDISGNEQLFRKALQLGFSSFIAETPPKHSAEFDIYVPSKNGFNRLGKKPAEIPRITVKAPQDLEKIVQHARQGCDEVVIATSDWKIIPVENLIAMMSGTGCSVLAEVGGVTEAELFINILEKGVDGVVVKPRDEQELKMLYELVKKPESIPLVEAVVEEVRDVGVGDRACVDTVSMLDMGEGMLVGSRAYMFFMIHNESVGSSFTSPRPFRVNAGAVHSYVLMPDGSTRYLSELEAGDRVLVVSASGRTRITSVGRVKIERRPLRLVKASAEGLTGAVTVQNAETIRFVTASGQLIPVTELKKGDKILCHVSQAKGRHFGMAVEETVVEK</sequence>
<dbReference type="Pfam" id="PF01959">
    <property type="entry name" value="DHQS"/>
    <property type="match status" value="1"/>
</dbReference>